<dbReference type="Gene3D" id="3.30.750.24">
    <property type="entry name" value="STAS domain"/>
    <property type="match status" value="1"/>
</dbReference>
<dbReference type="SUPFAM" id="SSF52172">
    <property type="entry name" value="CheY-like"/>
    <property type="match status" value="1"/>
</dbReference>
<keyword evidence="1 4" id="KW-0597">Phosphoprotein</keyword>
<dbReference type="Gene3D" id="3.30.450.20">
    <property type="entry name" value="PAS domain"/>
    <property type="match status" value="1"/>
</dbReference>
<evidence type="ECO:0000259" key="7">
    <source>
        <dbReference type="PROSITE" id="PS50110"/>
    </source>
</evidence>
<dbReference type="GO" id="GO:0016301">
    <property type="term" value="F:kinase activity"/>
    <property type="evidence" value="ECO:0007669"/>
    <property type="project" value="UniProtKB-KW"/>
</dbReference>
<evidence type="ECO:0008006" key="11">
    <source>
        <dbReference type="Google" id="ProtNLM"/>
    </source>
</evidence>
<proteinExistence type="predicted"/>
<feature type="compositionally biased region" description="Basic residues" evidence="6">
    <location>
        <begin position="605"/>
        <end position="614"/>
    </location>
</feature>
<feature type="domain" description="Response regulatory" evidence="7">
    <location>
        <begin position="11"/>
        <end position="157"/>
    </location>
</feature>
<dbReference type="PROSITE" id="PS50110">
    <property type="entry name" value="RESPONSE_REGULATORY"/>
    <property type="match status" value="1"/>
</dbReference>
<dbReference type="SUPFAM" id="SSF55781">
    <property type="entry name" value="GAF domain-like"/>
    <property type="match status" value="1"/>
</dbReference>
<dbReference type="PROSITE" id="PS50801">
    <property type="entry name" value="STAS"/>
    <property type="match status" value="1"/>
</dbReference>
<dbReference type="InterPro" id="IPR051932">
    <property type="entry name" value="Bact_StressResp_Reg"/>
</dbReference>
<keyword evidence="3" id="KW-0418">Kinase</keyword>
<dbReference type="Pfam" id="PF13185">
    <property type="entry name" value="GAF_2"/>
    <property type="match status" value="1"/>
</dbReference>
<evidence type="ECO:0000256" key="2">
    <source>
        <dbReference type="ARBA" id="ARBA00022679"/>
    </source>
</evidence>
<dbReference type="Pfam" id="PF01740">
    <property type="entry name" value="STAS"/>
    <property type="match status" value="1"/>
</dbReference>
<dbReference type="InterPro" id="IPR035965">
    <property type="entry name" value="PAS-like_dom_sf"/>
</dbReference>
<dbReference type="EMBL" id="CP012670">
    <property type="protein sequence ID" value="AUX27749.1"/>
    <property type="molecule type" value="Genomic_DNA"/>
</dbReference>
<dbReference type="CDD" id="cd07041">
    <property type="entry name" value="STAS_RsbR_RsbS_like"/>
    <property type="match status" value="1"/>
</dbReference>
<dbReference type="AlphaFoldDB" id="A0A4P2QDI6"/>
<gene>
    <name evidence="9" type="ORF">SOCEGT47_083470</name>
</gene>
<feature type="coiled-coil region" evidence="5">
    <location>
        <begin position="451"/>
        <end position="478"/>
    </location>
</feature>
<accession>A0A4P2QDI6</accession>
<dbReference type="Proteomes" id="UP000295781">
    <property type="component" value="Chromosome"/>
</dbReference>
<sequence>MRDLGWRQNRRILLISDNEAFRDDCHKIFRADDGAPAPAPLGAALFRDSTPRGHVRFELTTVTQGADGLEQVREAQQRGAPYALVIVDVRTPPGWDGIETLTRIFREDAAIQAVLCAARAEDPWGELSSRLAPSDNLLVLARPLDPSEVRQAAITLTEKWSQRRALSAANYKLSAQYTVTRILVESTTLPEGAAALLGALGETLGFRFAALWLGDDESGALRCEHTWSAAPDEAAGLDAATRGSRFARGAGLPGRALAQGEPSWFSELDAVDDDPRAQAALGAGLRFAIELPVAVRADAEVAAVLELMDAEPRERDPGLLDVLLAVAAEAGHFIGSKRVEAALRRSEANNRALLYAIPDTILRISGEGVCLDFKASRESRPWLRAEDFLHRHVADVFPARVAEQITELVARALADEATHVFEYQERRREGARDYEVRIAGSDRAEAVVIVRDITERKRAEAETEARRAREESLRAQNEILAALSTPLIPISDEIVVMPLVGALDTQRARRVQETLVRGVASRRARVAILDITGVPRIDGQCADELLRAATAVRLLGSEVIITGLSPDVARTLVELGVDLKGIITHNTLQNGIASAMAASRARDGGRRRRRARRR</sequence>
<evidence type="ECO:0000256" key="6">
    <source>
        <dbReference type="SAM" id="MobiDB-lite"/>
    </source>
</evidence>
<evidence type="ECO:0000256" key="3">
    <source>
        <dbReference type="ARBA" id="ARBA00022777"/>
    </source>
</evidence>
<evidence type="ECO:0000259" key="8">
    <source>
        <dbReference type="PROSITE" id="PS50801"/>
    </source>
</evidence>
<dbReference type="InterPro" id="IPR002645">
    <property type="entry name" value="STAS_dom"/>
</dbReference>
<dbReference type="InterPro" id="IPR011006">
    <property type="entry name" value="CheY-like_superfamily"/>
</dbReference>
<name>A0A4P2QDI6_SORCE</name>
<feature type="modified residue" description="4-aspartylphosphate" evidence="4">
    <location>
        <position position="88"/>
    </location>
</feature>
<organism evidence="9 10">
    <name type="scientific">Sorangium cellulosum</name>
    <name type="common">Polyangium cellulosum</name>
    <dbReference type="NCBI Taxonomy" id="56"/>
    <lineage>
        <taxon>Bacteria</taxon>
        <taxon>Pseudomonadati</taxon>
        <taxon>Myxococcota</taxon>
        <taxon>Polyangia</taxon>
        <taxon>Polyangiales</taxon>
        <taxon>Polyangiaceae</taxon>
        <taxon>Sorangium</taxon>
    </lineage>
</organism>
<reference evidence="9 10" key="1">
    <citation type="submission" date="2015-09" db="EMBL/GenBank/DDBJ databases">
        <title>Sorangium comparison.</title>
        <authorList>
            <person name="Zaburannyi N."/>
            <person name="Bunk B."/>
            <person name="Overmann J."/>
            <person name="Mueller R."/>
        </authorList>
    </citation>
    <scope>NUCLEOTIDE SEQUENCE [LARGE SCALE GENOMIC DNA]</scope>
    <source>
        <strain evidence="9 10">So ceGT47</strain>
    </source>
</reference>
<dbReference type="Gene3D" id="3.30.450.40">
    <property type="match status" value="1"/>
</dbReference>
<dbReference type="PANTHER" id="PTHR33745:SF3">
    <property type="entry name" value="RSBT CO-ANTAGONIST PROTEIN RSBRC"/>
    <property type="match status" value="1"/>
</dbReference>
<dbReference type="Pfam" id="PF08448">
    <property type="entry name" value="PAS_4"/>
    <property type="match status" value="1"/>
</dbReference>
<dbReference type="InterPro" id="IPR029016">
    <property type="entry name" value="GAF-like_dom_sf"/>
</dbReference>
<keyword evidence="2" id="KW-0808">Transferase</keyword>
<evidence type="ECO:0000313" key="9">
    <source>
        <dbReference type="EMBL" id="AUX27749.1"/>
    </source>
</evidence>
<dbReference type="InterPro" id="IPR003018">
    <property type="entry name" value="GAF"/>
</dbReference>
<evidence type="ECO:0000256" key="4">
    <source>
        <dbReference type="PROSITE-ProRule" id="PRU00169"/>
    </source>
</evidence>
<protein>
    <recommendedName>
        <fullName evidence="11">STAS domain-containing protein</fullName>
    </recommendedName>
</protein>
<dbReference type="InterPro" id="IPR036513">
    <property type="entry name" value="STAS_dom_sf"/>
</dbReference>
<dbReference type="InterPro" id="IPR001789">
    <property type="entry name" value="Sig_transdc_resp-reg_receiver"/>
</dbReference>
<evidence type="ECO:0000313" key="10">
    <source>
        <dbReference type="Proteomes" id="UP000295781"/>
    </source>
</evidence>
<feature type="region of interest" description="Disordered" evidence="6">
    <location>
        <begin position="595"/>
        <end position="614"/>
    </location>
</feature>
<dbReference type="Gene3D" id="3.40.50.2300">
    <property type="match status" value="1"/>
</dbReference>
<evidence type="ECO:0000256" key="5">
    <source>
        <dbReference type="SAM" id="Coils"/>
    </source>
</evidence>
<dbReference type="InterPro" id="IPR013656">
    <property type="entry name" value="PAS_4"/>
</dbReference>
<dbReference type="RefSeq" id="WP_129356215.1">
    <property type="nucleotide sequence ID" value="NZ_CP012670.1"/>
</dbReference>
<keyword evidence="5" id="KW-0175">Coiled coil</keyword>
<dbReference type="SUPFAM" id="SSF52091">
    <property type="entry name" value="SpoIIaa-like"/>
    <property type="match status" value="1"/>
</dbReference>
<dbReference type="GO" id="GO:0000160">
    <property type="term" value="P:phosphorelay signal transduction system"/>
    <property type="evidence" value="ECO:0007669"/>
    <property type="project" value="InterPro"/>
</dbReference>
<dbReference type="OrthoDB" id="5512413at2"/>
<feature type="domain" description="STAS" evidence="8">
    <location>
        <begin position="484"/>
        <end position="595"/>
    </location>
</feature>
<dbReference type="PANTHER" id="PTHR33745">
    <property type="entry name" value="RSBT ANTAGONIST PROTEIN RSBS-RELATED"/>
    <property type="match status" value="1"/>
</dbReference>
<dbReference type="SUPFAM" id="SSF55785">
    <property type="entry name" value="PYP-like sensor domain (PAS domain)"/>
    <property type="match status" value="1"/>
</dbReference>
<evidence type="ECO:0000256" key="1">
    <source>
        <dbReference type="ARBA" id="ARBA00022553"/>
    </source>
</evidence>